<reference evidence="7" key="1">
    <citation type="submission" date="2021-04" db="EMBL/GenBank/DDBJ databases">
        <title>Draft genome assembly of strain Phenylobacterium sp. 20VBR1 using MiniION and Illumina platforms.</title>
        <authorList>
            <person name="Thomas F.A."/>
            <person name="Krishnan K.P."/>
            <person name="Sinha R.K."/>
        </authorList>
    </citation>
    <scope>NUCLEOTIDE SEQUENCE</scope>
    <source>
        <strain evidence="7">20VBR1</strain>
    </source>
</reference>
<accession>A0A941D1P5</accession>
<dbReference type="Pfam" id="PF13657">
    <property type="entry name" value="Couple_hipA"/>
    <property type="match status" value="1"/>
</dbReference>
<sequence>MQAARSREFEGLHGFLADSLPEGWGQLLMRRRLSKLGVNIDALSPLERLALVGDQGRGALVFEPATAPADQVESLDLDALAADSLKVLRGEDGALADTLAGLAGASGGARPKVQVGFDSQGAISICDGEVTPGHEAWIVKFRANENPIDIGPIEAAYAAMAKTAGLNLSPYRLLQARARPGYLATRRFDRPAPGRRLHMVSLSGAIEVRPSLLSSYDTFLRATHAITRHAEDVAAAYRRTVFNVLACNRDDHTRQHSFLMSERGDWRLAPAYDLTFSAGPGGEHYLDIEGEGRHPTRRTSWRSGSGTD</sequence>
<name>A0A941D1P5_9CAUL</name>
<evidence type="ECO:0000259" key="6">
    <source>
        <dbReference type="Pfam" id="PF13657"/>
    </source>
</evidence>
<dbReference type="Pfam" id="PF07804">
    <property type="entry name" value="HipA_C"/>
    <property type="match status" value="1"/>
</dbReference>
<comment type="similarity">
    <text evidence="1">Belongs to the HipA Ser/Thr kinase family.</text>
</comment>
<dbReference type="RefSeq" id="WP_215339529.1">
    <property type="nucleotide sequence ID" value="NZ_JAGSGD010000001.1"/>
</dbReference>
<dbReference type="InterPro" id="IPR017508">
    <property type="entry name" value="HipA_N1"/>
</dbReference>
<evidence type="ECO:0000313" key="8">
    <source>
        <dbReference type="Proteomes" id="UP000622580"/>
    </source>
</evidence>
<dbReference type="Proteomes" id="UP000622580">
    <property type="component" value="Unassembled WGS sequence"/>
</dbReference>
<keyword evidence="3" id="KW-0418">Kinase</keyword>
<dbReference type="GO" id="GO:0004674">
    <property type="term" value="F:protein serine/threonine kinase activity"/>
    <property type="evidence" value="ECO:0007669"/>
    <property type="project" value="TreeGrafter"/>
</dbReference>
<dbReference type="InterPro" id="IPR052028">
    <property type="entry name" value="HipA_Ser/Thr_kinase"/>
</dbReference>
<proteinExistence type="inferred from homology"/>
<evidence type="ECO:0000256" key="4">
    <source>
        <dbReference type="SAM" id="MobiDB-lite"/>
    </source>
</evidence>
<gene>
    <name evidence="7" type="ORF">JKL49_07555</name>
</gene>
<dbReference type="PANTHER" id="PTHR37419:SF8">
    <property type="entry name" value="TOXIN YJJJ"/>
    <property type="match status" value="1"/>
</dbReference>
<protein>
    <submittedName>
        <fullName evidence="7">Type II toxin-antitoxin system HipA family toxin</fullName>
    </submittedName>
</protein>
<evidence type="ECO:0000256" key="2">
    <source>
        <dbReference type="ARBA" id="ARBA00022679"/>
    </source>
</evidence>
<evidence type="ECO:0000259" key="5">
    <source>
        <dbReference type="Pfam" id="PF07804"/>
    </source>
</evidence>
<dbReference type="AlphaFoldDB" id="A0A941D1P5"/>
<dbReference type="EMBL" id="JAGSGD010000001">
    <property type="protein sequence ID" value="MBR7619243.1"/>
    <property type="molecule type" value="Genomic_DNA"/>
</dbReference>
<feature type="domain" description="HipA N-terminal subdomain 1" evidence="6">
    <location>
        <begin position="8"/>
        <end position="62"/>
    </location>
</feature>
<keyword evidence="2" id="KW-0808">Transferase</keyword>
<evidence type="ECO:0000313" key="7">
    <source>
        <dbReference type="EMBL" id="MBR7619243.1"/>
    </source>
</evidence>
<comment type="caution">
    <text evidence="7">The sequence shown here is derived from an EMBL/GenBank/DDBJ whole genome shotgun (WGS) entry which is preliminary data.</text>
</comment>
<feature type="domain" description="HipA-like C-terminal" evidence="5">
    <location>
        <begin position="106"/>
        <end position="296"/>
    </location>
</feature>
<dbReference type="PANTHER" id="PTHR37419">
    <property type="entry name" value="SERINE/THREONINE-PROTEIN KINASE TOXIN HIPA"/>
    <property type="match status" value="1"/>
</dbReference>
<evidence type="ECO:0000256" key="3">
    <source>
        <dbReference type="ARBA" id="ARBA00022777"/>
    </source>
</evidence>
<dbReference type="InterPro" id="IPR012893">
    <property type="entry name" value="HipA-like_C"/>
</dbReference>
<feature type="region of interest" description="Disordered" evidence="4">
    <location>
        <begin position="287"/>
        <end position="308"/>
    </location>
</feature>
<keyword evidence="8" id="KW-1185">Reference proteome</keyword>
<evidence type="ECO:0000256" key="1">
    <source>
        <dbReference type="ARBA" id="ARBA00010164"/>
    </source>
</evidence>
<organism evidence="7 8">
    <name type="scientific">Phenylobacterium glaciei</name>
    <dbReference type="NCBI Taxonomy" id="2803784"/>
    <lineage>
        <taxon>Bacteria</taxon>
        <taxon>Pseudomonadati</taxon>
        <taxon>Pseudomonadota</taxon>
        <taxon>Alphaproteobacteria</taxon>
        <taxon>Caulobacterales</taxon>
        <taxon>Caulobacteraceae</taxon>
        <taxon>Phenylobacterium</taxon>
    </lineage>
</organism>
<dbReference type="GO" id="GO:0005829">
    <property type="term" value="C:cytosol"/>
    <property type="evidence" value="ECO:0007669"/>
    <property type="project" value="TreeGrafter"/>
</dbReference>